<comment type="caution">
    <text evidence="1">The sequence shown here is derived from an EMBL/GenBank/DDBJ whole genome shotgun (WGS) entry which is preliminary data.</text>
</comment>
<dbReference type="EMBL" id="DROD01000061">
    <property type="protein sequence ID" value="HHJ51720.1"/>
    <property type="molecule type" value="Genomic_DNA"/>
</dbReference>
<accession>A0A7V5UDX2</accession>
<evidence type="ECO:0000313" key="1">
    <source>
        <dbReference type="EMBL" id="HHJ51720.1"/>
    </source>
</evidence>
<name>A0A7V5UDX2_CALAY</name>
<dbReference type="AlphaFoldDB" id="A0A7V5UDX2"/>
<dbReference type="InterPro" id="IPR027056">
    <property type="entry name" value="Gluconate_2DH_su3"/>
</dbReference>
<gene>
    <name evidence="1" type="ORF">ENJ89_00875</name>
</gene>
<sequence>MFNEMPQHIPKKVPQAVRAFTSRRIDRREFLRRLTGLSALVMLPFPVSAQGAPSSAFLQRNPAIFNEAQWRLLKQVQQHLFPPTPDSPGAADLNAAPYLQWVIADPNMDEEITTFLKNGVQWTLETLQEKQIASFDALSEAQRESFLREIEQTDWGQNWLALLLLFIFEALLTDPIYGANPDGVGWEWLNHHPGYPRPTPQTRYGKR</sequence>
<dbReference type="Proteomes" id="UP000886124">
    <property type="component" value="Unassembled WGS sequence"/>
</dbReference>
<dbReference type="Pfam" id="PF13618">
    <property type="entry name" value="Gluconate_2-dh3"/>
    <property type="match status" value="1"/>
</dbReference>
<protein>
    <submittedName>
        <fullName evidence="1">Gluconate 2-dehydrogenase subunit 3 family protein</fullName>
    </submittedName>
</protein>
<reference evidence="1" key="1">
    <citation type="journal article" date="2020" name="mSystems">
        <title>Genome- and Community-Level Interaction Insights into Carbon Utilization and Element Cycling Functions of Hydrothermarchaeota in Hydrothermal Sediment.</title>
        <authorList>
            <person name="Zhou Z."/>
            <person name="Liu Y."/>
            <person name="Xu W."/>
            <person name="Pan J."/>
            <person name="Luo Z.H."/>
            <person name="Li M."/>
        </authorList>
    </citation>
    <scope>NUCLEOTIDE SEQUENCE [LARGE SCALE GENOMIC DNA]</scope>
    <source>
        <strain evidence="1">HyVt-527</strain>
    </source>
</reference>
<organism evidence="1">
    <name type="scientific">Caldithrix abyssi</name>
    <dbReference type="NCBI Taxonomy" id="187145"/>
    <lineage>
        <taxon>Bacteria</taxon>
        <taxon>Pseudomonadati</taxon>
        <taxon>Calditrichota</taxon>
        <taxon>Calditrichia</taxon>
        <taxon>Calditrichales</taxon>
        <taxon>Calditrichaceae</taxon>
        <taxon>Caldithrix</taxon>
    </lineage>
</organism>
<proteinExistence type="predicted"/>